<gene>
    <name evidence="1" type="ORF">FJR39_19510</name>
</gene>
<name>A0ACC7SAL2_DOLFA</name>
<comment type="caution">
    <text evidence="1">The sequence shown here is derived from an EMBL/GenBank/DDBJ whole genome shotgun (WGS) entry which is preliminary data.</text>
</comment>
<sequence>MVLSVILDSCVIYPMPLCDTLMRAAEAELYELHLSQEILDGATRNLIKNGRITDAQAAYFQEQIKTNFPDAMVEVPSQLIAAMTNNPRDHHVIAAAIVAKAKVIVTVDMDGFPTQALTPWGIEAWHADDFLVYLDEQNPGTMIKIIWEQSNELKDPKSVPEIIDKLETTNLNRKNRVPKFTHTIRCQFYSGEIVQTAKKVLNILGIVAPEGGRYYEGTRYRLWQKGEILTITAKDNRDEILRLENGEIGGYLSSADVEAFQIFEQSLETQLEKAKRQKDKTP</sequence>
<dbReference type="EMBL" id="VILF01000005">
    <property type="protein sequence ID" value="MTJ45207.1"/>
    <property type="molecule type" value="Genomic_DNA"/>
</dbReference>
<protein>
    <submittedName>
        <fullName evidence="1">PIN domain-containing protein</fullName>
    </submittedName>
</protein>
<organism evidence="1 2">
    <name type="scientific">Dolichospermum flos-aquae UHCC 0037</name>
    <dbReference type="NCBI Taxonomy" id="2590026"/>
    <lineage>
        <taxon>Bacteria</taxon>
        <taxon>Bacillati</taxon>
        <taxon>Cyanobacteriota</taxon>
        <taxon>Cyanophyceae</taxon>
        <taxon>Nostocales</taxon>
        <taxon>Aphanizomenonaceae</taxon>
        <taxon>Dolichospermum</taxon>
    </lineage>
</organism>
<evidence type="ECO:0000313" key="1">
    <source>
        <dbReference type="EMBL" id="MTJ45207.1"/>
    </source>
</evidence>
<accession>A0ACC7SAL2</accession>
<dbReference type="Proteomes" id="UP001517388">
    <property type="component" value="Unassembled WGS sequence"/>
</dbReference>
<reference evidence="2" key="1">
    <citation type="journal article" date="2020" name="Toxins">
        <title>Phylogenomic Analysis of Secondary Metabolism in the Toxic Cyanobacterial Genera Anabaena, Dolichospermum and Aphanizomenon.</title>
        <authorList>
            <person name="Oesterholm J."/>
            <person name="Popin R.V."/>
            <person name="Fewer D.P."/>
            <person name="Sivonen K."/>
        </authorList>
    </citation>
    <scope>NUCLEOTIDE SEQUENCE [LARGE SCALE GENOMIC DNA]</scope>
    <source>
        <strain evidence="2">UHCC 0037</strain>
    </source>
</reference>
<proteinExistence type="predicted"/>
<keyword evidence="2" id="KW-1185">Reference proteome</keyword>
<evidence type="ECO:0000313" key="2">
    <source>
        <dbReference type="Proteomes" id="UP001517388"/>
    </source>
</evidence>